<evidence type="ECO:0000313" key="2">
    <source>
        <dbReference type="EMBL" id="CRZ12122.1"/>
    </source>
</evidence>
<reference evidence="2" key="1">
    <citation type="submission" date="2015-04" db="EMBL/GenBank/DDBJ databases">
        <title>The genome sequence of the plant pathogenic Rhizarian Plasmodiophora brassicae reveals insights in its biotrophic life cycle and the origin of chitin synthesis.</title>
        <authorList>
            <person name="Schwelm A."/>
            <person name="Fogelqvist J."/>
            <person name="Knaust A."/>
            <person name="Julke S."/>
            <person name="Lilja T."/>
            <person name="Dhandapani V."/>
            <person name="Bonilla-Rosso G."/>
            <person name="Karlsson M."/>
            <person name="Shevchenko A."/>
            <person name="Choi S.R."/>
            <person name="Kim H.G."/>
            <person name="Park J.Y."/>
            <person name="Lim Y.P."/>
            <person name="Ludwig-Muller J."/>
            <person name="Dixelius C."/>
        </authorList>
    </citation>
    <scope>NUCLEOTIDE SEQUENCE</scope>
    <source>
        <tissue evidence="2">Potato root galls</tissue>
    </source>
</reference>
<feature type="chain" id="PRO_5005224057" evidence="1">
    <location>
        <begin position="33"/>
        <end position="122"/>
    </location>
</feature>
<organism evidence="2">
    <name type="scientific">Spongospora subterranea</name>
    <dbReference type="NCBI Taxonomy" id="70186"/>
    <lineage>
        <taxon>Eukaryota</taxon>
        <taxon>Sar</taxon>
        <taxon>Rhizaria</taxon>
        <taxon>Endomyxa</taxon>
        <taxon>Phytomyxea</taxon>
        <taxon>Plasmodiophorida</taxon>
        <taxon>Plasmodiophoridae</taxon>
        <taxon>Spongospora</taxon>
    </lineage>
</organism>
<feature type="non-terminal residue" evidence="2">
    <location>
        <position position="122"/>
    </location>
</feature>
<evidence type="ECO:0000256" key="1">
    <source>
        <dbReference type="SAM" id="SignalP"/>
    </source>
</evidence>
<sequence length="122" mass="13968">MYWSQAVSQAWPVSAERMAALLLAALFSRTKANLNMVDWRVASPTISLAMCCEHFDQLSRCGPYERHDVMVTIIFDVLFAFVDSLLLGKPRFIVSQYFHSSLLFYKRGYCPDLSHVAILMIK</sequence>
<protein>
    <submittedName>
        <fullName evidence="2">Uncharacterized protein</fullName>
    </submittedName>
</protein>
<proteinExistence type="predicted"/>
<name>A0A0H5RF01_9EUKA</name>
<feature type="signal peptide" evidence="1">
    <location>
        <begin position="1"/>
        <end position="32"/>
    </location>
</feature>
<keyword evidence="1" id="KW-0732">Signal</keyword>
<dbReference type="EMBL" id="HACM01011680">
    <property type="protein sequence ID" value="CRZ12122.1"/>
    <property type="molecule type" value="Transcribed_RNA"/>
</dbReference>
<accession>A0A0H5RF01</accession>
<dbReference type="AlphaFoldDB" id="A0A0H5RF01"/>